<feature type="compositionally biased region" description="Low complexity" evidence="1">
    <location>
        <begin position="550"/>
        <end position="564"/>
    </location>
</feature>
<evidence type="ECO:0000313" key="3">
    <source>
        <dbReference type="Proteomes" id="UP001497383"/>
    </source>
</evidence>
<feature type="compositionally biased region" description="Polar residues" evidence="1">
    <location>
        <begin position="659"/>
        <end position="675"/>
    </location>
</feature>
<evidence type="ECO:0000313" key="2">
    <source>
        <dbReference type="EMBL" id="CAK9436456.1"/>
    </source>
</evidence>
<evidence type="ECO:0000256" key="1">
    <source>
        <dbReference type="SAM" id="MobiDB-lite"/>
    </source>
</evidence>
<feature type="region of interest" description="Disordered" evidence="1">
    <location>
        <begin position="773"/>
        <end position="878"/>
    </location>
</feature>
<reference evidence="2 3" key="1">
    <citation type="submission" date="2024-03" db="EMBL/GenBank/DDBJ databases">
        <authorList>
            <person name="Brejova B."/>
        </authorList>
    </citation>
    <scope>NUCLEOTIDE SEQUENCE [LARGE SCALE GENOMIC DNA]</scope>
    <source>
        <strain evidence="2 3">CBS 14171</strain>
    </source>
</reference>
<gene>
    <name evidence="2" type="ORF">LODBEIA_P10140</name>
</gene>
<feature type="compositionally biased region" description="Polar residues" evidence="1">
    <location>
        <begin position="597"/>
        <end position="614"/>
    </location>
</feature>
<sequence length="986" mass="109282">MSTPEIAEPNGETSLNGGLGAASTASTVEANLATTINTAQNSTKNMSASPAEPINKKAAYKPTTITSLDCKILQYEYGIYKLEHFLKGLKKLESSLSSTSELPLMQYIVLLTGNTFAINEKGFDPKLSSFSNFKPIPLGTFNISAATSHIPYDIPDLSVSPLDKLPSSQSANLCLRQLESLTQTCLEGYQKKLATAKTEMRRILINYDEPSYYLHIREMLARDIFHQDMDLTLNDLTFPHPESKELLENSDYEEAALVDMDIKELFAIYSQCTTSLKHISQTIEHMKKAKLEDAYAIHKTFLLTQRLNELYTIIRRFGRKIYLSNHQHLVDSRFLHIHGNAAFFRAQVMKNMDDYFNSMKKNGTLIANVTRLIRQDSKFEINHKNMLNHMNFASQGLKICEKSLQVLHDLGSSWIIGELKFRRAYQLPRQLLIEIYQGLPEYKEKMQQQRLKEQQQQQLKESQLKEQQQKEQQRKEQGEKEQGEKEHQQHEDQEESNEQQQNKHGQVSKEQSPGENNNTTLPTSNGKAPNAVSKLKKLEFGDGAGRRSRSSSISSVNSNGSNSSAGLMRRTSLTSPSKPGTTAQGRLSSPRARASANVASDKTANGTANDTIGSPSGPKRVASPTQTTTANSSPRPAGSDAKATSGAAAGAAAAIFRSGHSNNPAMKSPLRNLQNSQESTSSGTEQSGSSSNSNSDPGASPSRITKKIMALEEEQVDDVPPLNSKLTAAQRFQQHVRSAAKSGTLVTQQRETLTTVTYDPNNTSKLQIRRYVDQPTNSPTSSPPPEQEFTQTPKRRTRDQVTRQNTQRNSYIPDFPDDGSTSTSTTVSTDATTSTNNTTSEGQIQHEQDSTLSKSTTPEVEDAITVSDVKTSDDNDDFKDENNHTTTVIIKKVRFVGVPDWTEAEDAPTNYGNTILKNFAYFRNQTRTMRAANNNKSDQFLKEESMTLRAHQHVDEGNGHAPGEGLAARIAPKPKSGLARFKSKLI</sequence>
<feature type="compositionally biased region" description="Polar residues" evidence="1">
    <location>
        <begin position="623"/>
        <end position="634"/>
    </location>
</feature>
<dbReference type="RefSeq" id="XP_066827952.1">
    <property type="nucleotide sequence ID" value="XM_066970856.1"/>
</dbReference>
<feature type="region of interest" description="Disordered" evidence="1">
    <location>
        <begin position="453"/>
        <end position="706"/>
    </location>
</feature>
<feature type="compositionally biased region" description="Low complexity" evidence="1">
    <location>
        <begin position="820"/>
        <end position="840"/>
    </location>
</feature>
<dbReference type="PANTHER" id="PTHR24258:SF116">
    <property type="entry name" value="FI16631P1-RELATED"/>
    <property type="match status" value="1"/>
</dbReference>
<dbReference type="GeneID" id="92206210"/>
<name>A0ABP0ZF48_9ASCO</name>
<feature type="compositionally biased region" description="Polar residues" evidence="1">
    <location>
        <begin position="571"/>
        <end position="587"/>
    </location>
</feature>
<feature type="region of interest" description="Disordered" evidence="1">
    <location>
        <begin position="1"/>
        <end position="20"/>
    </location>
</feature>
<feature type="compositionally biased region" description="Low complexity" evidence="1">
    <location>
        <begin position="637"/>
        <end position="654"/>
    </location>
</feature>
<organism evidence="2 3">
    <name type="scientific">Lodderomyces beijingensis</name>
    <dbReference type="NCBI Taxonomy" id="1775926"/>
    <lineage>
        <taxon>Eukaryota</taxon>
        <taxon>Fungi</taxon>
        <taxon>Dikarya</taxon>
        <taxon>Ascomycota</taxon>
        <taxon>Saccharomycotina</taxon>
        <taxon>Pichiomycetes</taxon>
        <taxon>Debaryomycetaceae</taxon>
        <taxon>Candida/Lodderomyces clade</taxon>
        <taxon>Lodderomyces</taxon>
    </lineage>
</organism>
<proteinExistence type="predicted"/>
<dbReference type="EMBL" id="OZ022405">
    <property type="protein sequence ID" value="CAK9436456.1"/>
    <property type="molecule type" value="Genomic_DNA"/>
</dbReference>
<accession>A0ABP0ZF48</accession>
<evidence type="ECO:0008006" key="4">
    <source>
        <dbReference type="Google" id="ProtNLM"/>
    </source>
</evidence>
<dbReference type="Proteomes" id="UP001497383">
    <property type="component" value="Chromosome 1"/>
</dbReference>
<protein>
    <recommendedName>
        <fullName evidence="4">DH domain-containing protein</fullName>
    </recommendedName>
</protein>
<feature type="compositionally biased region" description="Basic and acidic residues" evidence="1">
    <location>
        <begin position="462"/>
        <end position="491"/>
    </location>
</feature>
<feature type="compositionally biased region" description="Low complexity" evidence="1">
    <location>
        <begin position="676"/>
        <end position="695"/>
    </location>
</feature>
<feature type="compositionally biased region" description="Polar residues" evidence="1">
    <location>
        <begin position="504"/>
        <end position="527"/>
    </location>
</feature>
<keyword evidence="3" id="KW-1185">Reference proteome</keyword>
<dbReference type="PANTHER" id="PTHR24258">
    <property type="entry name" value="SERINE PROTEASE-RELATED"/>
    <property type="match status" value="1"/>
</dbReference>